<comment type="caution">
    <text evidence="1">The sequence shown here is derived from an EMBL/GenBank/DDBJ whole genome shotgun (WGS) entry which is preliminary data.</text>
</comment>
<accession>A0ABD2FQX4</accession>
<reference evidence="1 2" key="2">
    <citation type="journal article" date="2024" name="G3 (Bethesda)">
        <title>The genome of the cryopelagic Antarctic bald notothen, Trematomus borchgrevinki.</title>
        <authorList>
            <person name="Rayamajhi N."/>
            <person name="Rivera-Colon A.G."/>
            <person name="Minhas B.F."/>
            <person name="Cheng C.C."/>
            <person name="Catchen J.M."/>
        </authorList>
    </citation>
    <scope>NUCLEOTIDE SEQUENCE [LARGE SCALE GENOMIC DNA]</scope>
    <source>
        <strain evidence="1">AGRC-2024</strain>
    </source>
</reference>
<proteinExistence type="predicted"/>
<reference evidence="1 2" key="1">
    <citation type="journal article" date="2022" name="G3 (Bethesda)">
        <title>Evaluating Illumina-, Nanopore-, and PacBio-based genome assembly strategies with the bald notothen, Trematomus borchgrevinki.</title>
        <authorList>
            <person name="Rayamajhi N."/>
            <person name="Cheng C.C."/>
            <person name="Catchen J.M."/>
        </authorList>
    </citation>
    <scope>NUCLEOTIDE SEQUENCE [LARGE SCALE GENOMIC DNA]</scope>
    <source>
        <strain evidence="1">AGRC-2024</strain>
    </source>
</reference>
<protein>
    <submittedName>
        <fullName evidence="1">Uncharacterized protein</fullName>
    </submittedName>
</protein>
<name>A0ABD2FQX4_PAGBO</name>
<sequence>MTCDGVMIEHVDFSPQNLLTVTLNEVTLNENHPSQPSLLKHKRPMRTQLKAPTLMSAQWKS</sequence>
<evidence type="ECO:0000313" key="1">
    <source>
        <dbReference type="EMBL" id="KAL3044194.1"/>
    </source>
</evidence>
<dbReference type="Proteomes" id="UP001619887">
    <property type="component" value="Unassembled WGS sequence"/>
</dbReference>
<dbReference type="AlphaFoldDB" id="A0ABD2FQX4"/>
<dbReference type="EMBL" id="JBIYXZ010002088">
    <property type="protein sequence ID" value="KAL3044194.1"/>
    <property type="molecule type" value="Genomic_DNA"/>
</dbReference>
<gene>
    <name evidence="1" type="ORF">OYC64_003934</name>
</gene>
<organism evidence="1 2">
    <name type="scientific">Pagothenia borchgrevinki</name>
    <name type="common">Bald rockcod</name>
    <name type="synonym">Trematomus borchgrevinki</name>
    <dbReference type="NCBI Taxonomy" id="8213"/>
    <lineage>
        <taxon>Eukaryota</taxon>
        <taxon>Metazoa</taxon>
        <taxon>Chordata</taxon>
        <taxon>Craniata</taxon>
        <taxon>Vertebrata</taxon>
        <taxon>Euteleostomi</taxon>
        <taxon>Actinopterygii</taxon>
        <taxon>Neopterygii</taxon>
        <taxon>Teleostei</taxon>
        <taxon>Neoteleostei</taxon>
        <taxon>Acanthomorphata</taxon>
        <taxon>Eupercaria</taxon>
        <taxon>Perciformes</taxon>
        <taxon>Notothenioidei</taxon>
        <taxon>Nototheniidae</taxon>
        <taxon>Pagothenia</taxon>
    </lineage>
</organism>
<keyword evidence="2" id="KW-1185">Reference proteome</keyword>
<evidence type="ECO:0000313" key="2">
    <source>
        <dbReference type="Proteomes" id="UP001619887"/>
    </source>
</evidence>